<keyword evidence="3" id="KW-1185">Reference proteome</keyword>
<dbReference type="Proteomes" id="UP001140076">
    <property type="component" value="Unassembled WGS sequence"/>
</dbReference>
<sequence length="103" mass="11432">MSQDSSADDDTQRRGASGKKTVANRLNAARQQFEEVTGIEVESVSGIKKNDEGWTVTLEALELRRVPDTVSLLATYTVDVDADGDLVGYERLHRYTRGRSDSR</sequence>
<dbReference type="PIRSF" id="PIRSF028743">
    <property type="entry name" value="GvpO_protein"/>
    <property type="match status" value="1"/>
</dbReference>
<dbReference type="RefSeq" id="WP_270074423.1">
    <property type="nucleotide sequence ID" value="NZ_JAJAQC010000050.1"/>
</dbReference>
<dbReference type="InterPro" id="IPR008634">
    <property type="entry name" value="Gas-vesicle_GvpO"/>
</dbReference>
<evidence type="ECO:0000256" key="1">
    <source>
        <dbReference type="SAM" id="MobiDB-lite"/>
    </source>
</evidence>
<feature type="region of interest" description="Disordered" evidence="1">
    <location>
        <begin position="1"/>
        <end position="22"/>
    </location>
</feature>
<evidence type="ECO:0000313" key="3">
    <source>
        <dbReference type="Proteomes" id="UP001140076"/>
    </source>
</evidence>
<reference evidence="2" key="1">
    <citation type="submission" date="2021-10" db="EMBL/GenBank/DDBJ databases">
        <title>Streptomonospora sp. nov., isolated from mangrove soil.</title>
        <authorList>
            <person name="Chen X."/>
            <person name="Ge X."/>
            <person name="Liu W."/>
        </authorList>
    </citation>
    <scope>NUCLEOTIDE SEQUENCE</scope>
    <source>
        <strain evidence="2">S1-112</strain>
    </source>
</reference>
<dbReference type="GO" id="GO:0031412">
    <property type="term" value="P:gas vesicle organization"/>
    <property type="evidence" value="ECO:0007669"/>
    <property type="project" value="InterPro"/>
</dbReference>
<proteinExistence type="predicted"/>
<protein>
    <submittedName>
        <fullName evidence="2">Gas vesicle protein</fullName>
    </submittedName>
</protein>
<evidence type="ECO:0000313" key="2">
    <source>
        <dbReference type="EMBL" id="MDA0567174.1"/>
    </source>
</evidence>
<gene>
    <name evidence="2" type="ORF">LG943_23055</name>
</gene>
<comment type="caution">
    <text evidence="2">The sequence shown here is derived from an EMBL/GenBank/DDBJ whole genome shotgun (WGS) entry which is preliminary data.</text>
</comment>
<dbReference type="Pfam" id="PF05800">
    <property type="entry name" value="GvpO"/>
    <property type="match status" value="1"/>
</dbReference>
<organism evidence="2 3">
    <name type="scientific">Streptomonospora mangrovi</name>
    <dbReference type="NCBI Taxonomy" id="2883123"/>
    <lineage>
        <taxon>Bacteria</taxon>
        <taxon>Bacillati</taxon>
        <taxon>Actinomycetota</taxon>
        <taxon>Actinomycetes</taxon>
        <taxon>Streptosporangiales</taxon>
        <taxon>Nocardiopsidaceae</taxon>
        <taxon>Streptomonospora</taxon>
    </lineage>
</organism>
<dbReference type="AlphaFoldDB" id="A0A9X3NSC2"/>
<name>A0A9X3NSC2_9ACTN</name>
<accession>A0A9X3NSC2</accession>
<dbReference type="EMBL" id="JAJAQC010000050">
    <property type="protein sequence ID" value="MDA0567174.1"/>
    <property type="molecule type" value="Genomic_DNA"/>
</dbReference>